<keyword evidence="2" id="KW-0472">Membrane</keyword>
<feature type="transmembrane region" description="Helical" evidence="2">
    <location>
        <begin position="225"/>
        <end position="252"/>
    </location>
</feature>
<evidence type="ECO:0000313" key="3">
    <source>
        <dbReference type="EMBL" id="TWG37399.1"/>
    </source>
</evidence>
<feature type="region of interest" description="Disordered" evidence="1">
    <location>
        <begin position="582"/>
        <end position="612"/>
    </location>
</feature>
<feature type="transmembrane region" description="Helical" evidence="2">
    <location>
        <begin position="492"/>
        <end position="510"/>
    </location>
</feature>
<dbReference type="AlphaFoldDB" id="A0A561XMR0"/>
<keyword evidence="2" id="KW-0812">Transmembrane</keyword>
<feature type="compositionally biased region" description="Low complexity" evidence="1">
    <location>
        <begin position="11"/>
        <end position="28"/>
    </location>
</feature>
<feature type="transmembrane region" description="Helical" evidence="2">
    <location>
        <begin position="186"/>
        <end position="204"/>
    </location>
</feature>
<feature type="transmembrane region" description="Helical" evidence="2">
    <location>
        <begin position="53"/>
        <end position="74"/>
    </location>
</feature>
<evidence type="ECO:0000313" key="4">
    <source>
        <dbReference type="Proteomes" id="UP000321485"/>
    </source>
</evidence>
<comment type="caution">
    <text evidence="3">The sequence shown here is derived from an EMBL/GenBank/DDBJ whole genome shotgun (WGS) entry which is preliminary data.</text>
</comment>
<dbReference type="InterPro" id="IPR005625">
    <property type="entry name" value="PepSY-ass_TM"/>
</dbReference>
<dbReference type="RefSeq" id="WP_146871130.1">
    <property type="nucleotide sequence ID" value="NZ_VJWE01000013.1"/>
</dbReference>
<gene>
    <name evidence="3" type="ORF">ATF69_2446</name>
</gene>
<evidence type="ECO:0000256" key="1">
    <source>
        <dbReference type="SAM" id="MobiDB-lite"/>
    </source>
</evidence>
<dbReference type="GeneID" id="51111507"/>
<protein>
    <submittedName>
        <fullName evidence="3">Putative iron-regulated membrane protein</fullName>
    </submittedName>
</protein>
<feature type="compositionally biased region" description="Low complexity" evidence="1">
    <location>
        <begin position="591"/>
        <end position="603"/>
    </location>
</feature>
<keyword evidence="2" id="KW-1133">Transmembrane helix</keyword>
<feature type="transmembrane region" description="Helical" evidence="2">
    <location>
        <begin position="517"/>
        <end position="537"/>
    </location>
</feature>
<feature type="transmembrane region" description="Helical" evidence="2">
    <location>
        <begin position="394"/>
        <end position="416"/>
    </location>
</feature>
<feature type="region of interest" description="Disordered" evidence="1">
    <location>
        <begin position="1"/>
        <end position="39"/>
    </location>
</feature>
<evidence type="ECO:0000256" key="2">
    <source>
        <dbReference type="SAM" id="Phobius"/>
    </source>
</evidence>
<accession>A0A561XMR0</accession>
<dbReference type="PANTHER" id="PTHR34219">
    <property type="entry name" value="IRON-REGULATED INNER MEMBRANE PROTEIN-RELATED"/>
    <property type="match status" value="1"/>
</dbReference>
<feature type="transmembrane region" description="Helical" evidence="2">
    <location>
        <begin position="552"/>
        <end position="573"/>
    </location>
</feature>
<dbReference type="EMBL" id="VJWE01000013">
    <property type="protein sequence ID" value="TWG37399.1"/>
    <property type="molecule type" value="Genomic_DNA"/>
</dbReference>
<proteinExistence type="predicted"/>
<dbReference type="PANTHER" id="PTHR34219:SF4">
    <property type="entry name" value="PEPSY DOMAIN-CONTAINING PROTEIN"/>
    <property type="match status" value="1"/>
</dbReference>
<feature type="compositionally biased region" description="Polar residues" evidence="1">
    <location>
        <begin position="1"/>
        <end position="10"/>
    </location>
</feature>
<reference evidence="3 4" key="1">
    <citation type="journal article" date="2015" name="Stand. Genomic Sci.">
        <title>Genomic Encyclopedia of Bacterial and Archaeal Type Strains, Phase III: the genomes of soil and plant-associated and newly described type strains.</title>
        <authorList>
            <person name="Whitman W.B."/>
            <person name="Woyke T."/>
            <person name="Klenk H.P."/>
            <person name="Zhou Y."/>
            <person name="Lilburn T.G."/>
            <person name="Beck B.J."/>
            <person name="De Vos P."/>
            <person name="Vandamme P."/>
            <person name="Eisen J.A."/>
            <person name="Garrity G."/>
            <person name="Hugenholtz P."/>
            <person name="Kyrpides N.C."/>
        </authorList>
    </citation>
    <scope>NUCLEOTIDE SEQUENCE [LARGE SCALE GENOMIC DNA]</scope>
    <source>
        <strain evidence="3 4">DSM 64</strain>
    </source>
</reference>
<dbReference type="Proteomes" id="UP000321485">
    <property type="component" value="Unassembled WGS sequence"/>
</dbReference>
<organism evidence="3 4">
    <name type="scientific">Acidovorax delafieldii</name>
    <name type="common">Pseudomonas delafieldii</name>
    <dbReference type="NCBI Taxonomy" id="47920"/>
    <lineage>
        <taxon>Bacteria</taxon>
        <taxon>Pseudomonadati</taxon>
        <taxon>Pseudomonadota</taxon>
        <taxon>Betaproteobacteria</taxon>
        <taxon>Burkholderiales</taxon>
        <taxon>Comamonadaceae</taxon>
        <taxon>Acidovorax</taxon>
    </lineage>
</organism>
<sequence>MTSSTLPSQTPAERAPAATAANTASEAARSAKKPKAPNDREGFRQAMSWLHTWAGLILGWLLFAIFLTGTLSFFKNEFNLWMRPEMHGLQPVDATDPQVAQKALDALVRRVPNVTQWIMHLPDDRDPAVNILWRDTGNGRFETLRMNPQTGEAIDARQTMGGDFFYRFHFELRTAQKGRWPLEGRWVVGVATMLMFVALISGVITHRRIFKDFFTFRPTKGGQRAWLDAHNVSGVLVLPFYLMITFSGLMIFHTLYMPAGIATAYKGENGVDSNTYFADLQGEKAESRPRRRPGDKVEPLPAIALPSILTEARTRWDGGRIGSLQARRDAKGRAVVEVTRHEGDRLQYRPPRLLFDATTGQWLDQADATGPAVKTYGVLYGLHMARFADIGLRWALFGFGVLGSLMIATGMVLWSVKRSAKSQTQASRTGIAANKDNSAGVAPTKAPFGERLVAAINIATLAGLPLACGVYIASNRLVPLNAEGRADVELAWFFSAWGLALMWALACAVVRPSRMGWSVPLGAAGLVWALLPVINALTTHTHLGVTLPAGEWVWASMDLAFLTTGLVLGWLSWRLGPGRAPKGKAAEAKTPRTAPAAALPAATEVSVSTSGA</sequence>
<name>A0A561XMR0_ACIDE</name>
<feature type="transmembrane region" description="Helical" evidence="2">
    <location>
        <begin position="452"/>
        <end position="472"/>
    </location>
</feature>
<dbReference type="Pfam" id="PF03929">
    <property type="entry name" value="PepSY_TM"/>
    <property type="match status" value="1"/>
</dbReference>